<name>A0AB73T9I9_9FIRM</name>
<reference evidence="1 2" key="1">
    <citation type="submission" date="2018-05" db="EMBL/GenBank/DDBJ databases">
        <authorList>
            <person name="Goeker M."/>
            <person name="Huntemann M."/>
            <person name="Clum A."/>
            <person name="Pillay M."/>
            <person name="Palaniappan K."/>
            <person name="Varghese N."/>
            <person name="Mikhailova N."/>
            <person name="Stamatis D."/>
            <person name="Reddy T."/>
            <person name="Daum C."/>
            <person name="Shapiro N."/>
            <person name="Ivanova N."/>
            <person name="Kyrpides N."/>
            <person name="Woyke T."/>
        </authorList>
    </citation>
    <scope>NUCLEOTIDE SEQUENCE [LARGE SCALE GENOMIC DNA]</scope>
    <source>
        <strain evidence="1 2">DSM 26524</strain>
    </source>
</reference>
<sequence>MDKKLLDFTIEKTNELINAFSCSSETKAAAQSWLDSIGTENEASETLRYIEELEADIMPIDTLISFAESDAGQKVFGSNAPNVAAHAKEIKASGAKYCDCPACAAAEAILEHKSELLK</sequence>
<proteinExistence type="predicted"/>
<accession>A0AB73T9I9</accession>
<evidence type="ECO:0008006" key="3">
    <source>
        <dbReference type="Google" id="ProtNLM"/>
    </source>
</evidence>
<organism evidence="1 2">
    <name type="scientific">Murimonas intestini</name>
    <dbReference type="NCBI Taxonomy" id="1337051"/>
    <lineage>
        <taxon>Bacteria</taxon>
        <taxon>Bacillati</taxon>
        <taxon>Bacillota</taxon>
        <taxon>Clostridia</taxon>
        <taxon>Lachnospirales</taxon>
        <taxon>Lachnospiraceae</taxon>
        <taxon>Murimonas</taxon>
    </lineage>
</organism>
<protein>
    <recommendedName>
        <fullName evidence="3">Molecular chaperone Hsp90</fullName>
    </recommendedName>
</protein>
<evidence type="ECO:0000313" key="2">
    <source>
        <dbReference type="Proteomes" id="UP000245412"/>
    </source>
</evidence>
<dbReference type="RefSeq" id="WP_109624311.1">
    <property type="nucleotide sequence ID" value="NZ_JANKBI010000001.1"/>
</dbReference>
<evidence type="ECO:0000313" key="1">
    <source>
        <dbReference type="EMBL" id="PWJ78866.1"/>
    </source>
</evidence>
<keyword evidence="2" id="KW-1185">Reference proteome</keyword>
<dbReference type="EMBL" id="QGGY01000001">
    <property type="protein sequence ID" value="PWJ78866.1"/>
    <property type="molecule type" value="Genomic_DNA"/>
</dbReference>
<dbReference type="AlphaFoldDB" id="A0AB73T9I9"/>
<gene>
    <name evidence="1" type="ORF">C7383_101236</name>
</gene>
<comment type="caution">
    <text evidence="1">The sequence shown here is derived from an EMBL/GenBank/DDBJ whole genome shotgun (WGS) entry which is preliminary data.</text>
</comment>
<dbReference type="Proteomes" id="UP000245412">
    <property type="component" value="Unassembled WGS sequence"/>
</dbReference>